<proteinExistence type="inferred from homology"/>
<feature type="transmembrane region" description="Helical" evidence="8">
    <location>
        <begin position="264"/>
        <end position="289"/>
    </location>
</feature>
<dbReference type="PANTHER" id="PTHR42810">
    <property type="entry name" value="PURINE PERMEASE C1399.01C-RELATED"/>
    <property type="match status" value="1"/>
</dbReference>
<comment type="similarity">
    <text evidence="2">Belongs to the nucleobase:cation symporter-2 (NCS2) (TC 2.A.40) family.</text>
</comment>
<dbReference type="RefSeq" id="WP_425175179.1">
    <property type="nucleotide sequence ID" value="NZ_CADFFP010000010.1"/>
</dbReference>
<keyword evidence="7 8" id="KW-0472">Membrane</keyword>
<feature type="transmembrane region" description="Helical" evidence="8">
    <location>
        <begin position="130"/>
        <end position="150"/>
    </location>
</feature>
<feature type="transmembrane region" description="Helical" evidence="8">
    <location>
        <begin position="105"/>
        <end position="124"/>
    </location>
</feature>
<name>A0A329CLU6_9BURK</name>
<dbReference type="InterPro" id="IPR006042">
    <property type="entry name" value="Xan_ur_permease"/>
</dbReference>
<evidence type="ECO:0000256" key="8">
    <source>
        <dbReference type="SAM" id="Phobius"/>
    </source>
</evidence>
<protein>
    <submittedName>
        <fullName evidence="9">Uracil-xanthine permease</fullName>
    </submittedName>
</protein>
<sequence>MNVVRAVRVARAVAPYCESPSGGYVNPDPATHGVDTRLPGWQLALFGLQHVLSMAASPVTAVFLVSKMLSLPGDMTVHLIGATFFVCGAGTLLQSLGAGSIGARLPFVMVPGGAPAMLFAVIATQTDLRTAAGAAILTSLFYWIVLPVFARCLRFFPRVVVGTMLVLVSVSLVKIYAGIVVGQPGTPGFARPLSLGLAVVTIVATIAVARLFKGTVGRLAVLLGLVVGTLVGWAVGLMPVAGLWDGPLFTLPALLPFGKPRFDVLAALPMLIFSVISMAEATAQTVAVGEITGKPIDMRRDVPRTIRGDALASLVGSLLGTSLIITSAENIGVVQTTGVRSRYVTATAGAMLMVVALFAPLGRLAYAIPAPVVGGTALIVFAMIGVMGINLLGKVDLHARGNQYTLAAALVVGLIPILVPNVYASFPGPVQIVLGNGMAAGTLTAIAVNLVFGAWRLVPAEKVQPT</sequence>
<evidence type="ECO:0000256" key="7">
    <source>
        <dbReference type="ARBA" id="ARBA00023136"/>
    </source>
</evidence>
<evidence type="ECO:0000313" key="9">
    <source>
        <dbReference type="EMBL" id="RAS34621.1"/>
    </source>
</evidence>
<feature type="transmembrane region" description="Helical" evidence="8">
    <location>
        <begin position="193"/>
        <end position="212"/>
    </location>
</feature>
<reference evidence="9 10" key="1">
    <citation type="submission" date="2018-06" db="EMBL/GenBank/DDBJ databases">
        <title>Genomic Encyclopedia of Type Strains, Phase III (KMG-III): the genomes of soil and plant-associated and newly described type strains.</title>
        <authorList>
            <person name="Whitman W."/>
        </authorList>
    </citation>
    <scope>NUCLEOTIDE SEQUENCE [LARGE SCALE GENOMIC DNA]</scope>
    <source>
        <strain evidence="9 10">LMG 23644</strain>
    </source>
</reference>
<feature type="transmembrane region" description="Helical" evidence="8">
    <location>
        <begin position="75"/>
        <end position="93"/>
    </location>
</feature>
<dbReference type="InterPro" id="IPR006043">
    <property type="entry name" value="NCS2"/>
</dbReference>
<feature type="transmembrane region" description="Helical" evidence="8">
    <location>
        <begin position="43"/>
        <end position="63"/>
    </location>
</feature>
<evidence type="ECO:0000256" key="5">
    <source>
        <dbReference type="ARBA" id="ARBA00022692"/>
    </source>
</evidence>
<evidence type="ECO:0000256" key="2">
    <source>
        <dbReference type="ARBA" id="ARBA00008821"/>
    </source>
</evidence>
<keyword evidence="5 8" id="KW-0812">Transmembrane</keyword>
<comment type="subcellular location">
    <subcellularLocation>
        <location evidence="1">Cell membrane</location>
        <topology evidence="1">Multi-pass membrane protein</topology>
    </subcellularLocation>
</comment>
<evidence type="ECO:0000256" key="4">
    <source>
        <dbReference type="ARBA" id="ARBA00022475"/>
    </source>
</evidence>
<feature type="transmembrane region" description="Helical" evidence="8">
    <location>
        <begin position="404"/>
        <end position="426"/>
    </location>
</feature>
<dbReference type="AlphaFoldDB" id="A0A329CLU6"/>
<dbReference type="GO" id="GO:0042907">
    <property type="term" value="F:xanthine transmembrane transporter activity"/>
    <property type="evidence" value="ECO:0007669"/>
    <property type="project" value="TreeGrafter"/>
</dbReference>
<dbReference type="NCBIfam" id="NF037981">
    <property type="entry name" value="NCS2_1"/>
    <property type="match status" value="1"/>
</dbReference>
<evidence type="ECO:0000256" key="3">
    <source>
        <dbReference type="ARBA" id="ARBA00022448"/>
    </source>
</evidence>
<keyword evidence="3" id="KW-0813">Transport</keyword>
<keyword evidence="4" id="KW-1003">Cell membrane</keyword>
<keyword evidence="6 8" id="KW-1133">Transmembrane helix</keyword>
<comment type="caution">
    <text evidence="9">The sequence shown here is derived from an EMBL/GenBank/DDBJ whole genome shotgun (WGS) entry which is preliminary data.</text>
</comment>
<feature type="transmembrane region" description="Helical" evidence="8">
    <location>
        <begin position="343"/>
        <end position="366"/>
    </location>
</feature>
<evidence type="ECO:0000313" key="10">
    <source>
        <dbReference type="Proteomes" id="UP000248918"/>
    </source>
</evidence>
<dbReference type="Pfam" id="PF00860">
    <property type="entry name" value="Xan_ur_permease"/>
    <property type="match status" value="1"/>
</dbReference>
<feature type="transmembrane region" description="Helical" evidence="8">
    <location>
        <begin position="219"/>
        <end position="244"/>
    </location>
</feature>
<feature type="transmembrane region" description="Helical" evidence="8">
    <location>
        <begin position="372"/>
        <end position="392"/>
    </location>
</feature>
<feature type="transmembrane region" description="Helical" evidence="8">
    <location>
        <begin position="159"/>
        <end position="181"/>
    </location>
</feature>
<dbReference type="GO" id="GO:0005886">
    <property type="term" value="C:plasma membrane"/>
    <property type="evidence" value="ECO:0007669"/>
    <property type="project" value="UniProtKB-SubCell"/>
</dbReference>
<evidence type="ECO:0000256" key="6">
    <source>
        <dbReference type="ARBA" id="ARBA00022989"/>
    </source>
</evidence>
<dbReference type="PANTHER" id="PTHR42810:SF4">
    <property type="entry name" value="URIC ACID TRANSPORTER UACT"/>
    <property type="match status" value="1"/>
</dbReference>
<dbReference type="PROSITE" id="PS01116">
    <property type="entry name" value="XANTH_URACIL_PERMASE"/>
    <property type="match status" value="1"/>
</dbReference>
<dbReference type="Proteomes" id="UP000248918">
    <property type="component" value="Unassembled WGS sequence"/>
</dbReference>
<evidence type="ECO:0000256" key="1">
    <source>
        <dbReference type="ARBA" id="ARBA00004651"/>
    </source>
</evidence>
<organism evidence="9 10">
    <name type="scientific">Paraburkholderia bryophila</name>
    <dbReference type="NCBI Taxonomy" id="420952"/>
    <lineage>
        <taxon>Bacteria</taxon>
        <taxon>Pseudomonadati</taxon>
        <taxon>Pseudomonadota</taxon>
        <taxon>Betaproteobacteria</taxon>
        <taxon>Burkholderiales</taxon>
        <taxon>Burkholderiaceae</taxon>
        <taxon>Paraburkholderia</taxon>
    </lineage>
</organism>
<dbReference type="EMBL" id="QLTK01000006">
    <property type="protein sequence ID" value="RAS34621.1"/>
    <property type="molecule type" value="Genomic_DNA"/>
</dbReference>
<accession>A0A329CLU6</accession>
<gene>
    <name evidence="9" type="ORF">BX591_106302</name>
</gene>
<feature type="transmembrane region" description="Helical" evidence="8">
    <location>
        <begin position="438"/>
        <end position="458"/>
    </location>
</feature>